<organism evidence="2 3">
    <name type="scientific">Gaopeijia maritima</name>
    <dbReference type="NCBI Taxonomy" id="3119007"/>
    <lineage>
        <taxon>Bacteria</taxon>
        <taxon>Pseudomonadati</taxon>
        <taxon>Gemmatimonadota</taxon>
        <taxon>Longimicrobiia</taxon>
        <taxon>Gaopeijiales</taxon>
        <taxon>Gaopeijiaceae</taxon>
        <taxon>Gaopeijia</taxon>
    </lineage>
</organism>
<dbReference type="InterPro" id="IPR012902">
    <property type="entry name" value="N_methyl_site"/>
</dbReference>
<keyword evidence="1" id="KW-0472">Membrane</keyword>
<evidence type="ECO:0000313" key="3">
    <source>
        <dbReference type="Proteomes" id="UP001484239"/>
    </source>
</evidence>
<name>A0ABU9EBQ3_9BACT</name>
<comment type="caution">
    <text evidence="2">The sequence shown here is derived from an EMBL/GenBank/DDBJ whole genome shotgun (WGS) entry which is preliminary data.</text>
</comment>
<dbReference type="RefSeq" id="WP_405281540.1">
    <property type="nucleotide sequence ID" value="NZ_CP144380.1"/>
</dbReference>
<accession>A0ABU9EBQ3</accession>
<keyword evidence="1" id="KW-0812">Transmembrane</keyword>
<evidence type="ECO:0000256" key="1">
    <source>
        <dbReference type="SAM" id="Phobius"/>
    </source>
</evidence>
<feature type="transmembrane region" description="Helical" evidence="1">
    <location>
        <begin position="20"/>
        <end position="44"/>
    </location>
</feature>
<keyword evidence="3" id="KW-1185">Reference proteome</keyword>
<proteinExistence type="predicted"/>
<sequence>MLKHDSAPHSRVQREGGFTLVEVTIALVILAVAVLGMAASAGVLGRYSAEAEVRALAMQAVQDRISLVKVDPRYTELEDLYGGEENDLPGLDGYTRKTTVTRINQTTTGGGTIDYKVISVVVSGGALSAPLSRRFTVGAP</sequence>
<evidence type="ECO:0000313" key="2">
    <source>
        <dbReference type="EMBL" id="MEK9501559.1"/>
    </source>
</evidence>
<keyword evidence="1" id="KW-1133">Transmembrane helix</keyword>
<dbReference type="Proteomes" id="UP001484239">
    <property type="component" value="Unassembled WGS sequence"/>
</dbReference>
<dbReference type="Pfam" id="PF07963">
    <property type="entry name" value="N_methyl"/>
    <property type="match status" value="1"/>
</dbReference>
<dbReference type="EMBL" id="JBBHLI010000006">
    <property type="protein sequence ID" value="MEK9501559.1"/>
    <property type="molecule type" value="Genomic_DNA"/>
</dbReference>
<gene>
    <name evidence="2" type="ORF">WI372_11265</name>
</gene>
<dbReference type="NCBIfam" id="TIGR02532">
    <property type="entry name" value="IV_pilin_GFxxxE"/>
    <property type="match status" value="1"/>
</dbReference>
<protein>
    <submittedName>
        <fullName evidence="2">Prepilin-type N-terminal cleavage/methylation domain-containing protein</fullName>
    </submittedName>
</protein>
<reference evidence="2 3" key="1">
    <citation type="submission" date="2024-02" db="EMBL/GenBank/DDBJ databases">
        <title>A novel Gemmatimonadota bacterium.</title>
        <authorList>
            <person name="Du Z.-J."/>
            <person name="Ye Y.-Q."/>
        </authorList>
    </citation>
    <scope>NUCLEOTIDE SEQUENCE [LARGE SCALE GENOMIC DNA]</scope>
    <source>
        <strain evidence="2 3">DH-20</strain>
    </source>
</reference>